<dbReference type="GO" id="GO:0005929">
    <property type="term" value="C:cilium"/>
    <property type="evidence" value="ECO:0007669"/>
    <property type="project" value="TreeGrafter"/>
</dbReference>
<feature type="region of interest" description="Disordered" evidence="2">
    <location>
        <begin position="1"/>
        <end position="175"/>
    </location>
</feature>
<feature type="region of interest" description="Disordered" evidence="2">
    <location>
        <begin position="187"/>
        <end position="262"/>
    </location>
</feature>
<dbReference type="AlphaFoldDB" id="A0A4Z2FMB3"/>
<dbReference type="InterPro" id="IPR051844">
    <property type="entry name" value="USH2_Complex_Protein"/>
</dbReference>
<dbReference type="PANTHER" id="PTHR23116">
    <property type="entry name" value="PDZ DOMAIN CONTAINING WHIRLIN AND HARMONIN-RELATED"/>
    <property type="match status" value="1"/>
</dbReference>
<dbReference type="GO" id="GO:0002142">
    <property type="term" value="C:stereocilia ankle link complex"/>
    <property type="evidence" value="ECO:0007669"/>
    <property type="project" value="TreeGrafter"/>
</dbReference>
<evidence type="ECO:0000256" key="2">
    <source>
        <dbReference type="SAM" id="MobiDB-lite"/>
    </source>
</evidence>
<feature type="compositionally biased region" description="Polar residues" evidence="2">
    <location>
        <begin position="158"/>
        <end position="175"/>
    </location>
</feature>
<evidence type="ECO:0000256" key="1">
    <source>
        <dbReference type="ARBA" id="ARBA00022737"/>
    </source>
</evidence>
<dbReference type="GO" id="GO:0005886">
    <property type="term" value="C:plasma membrane"/>
    <property type="evidence" value="ECO:0007669"/>
    <property type="project" value="TreeGrafter"/>
</dbReference>
<feature type="compositionally biased region" description="Pro residues" evidence="2">
    <location>
        <begin position="136"/>
        <end position="155"/>
    </location>
</feature>
<keyword evidence="4" id="KW-1185">Reference proteome</keyword>
<evidence type="ECO:0000313" key="3">
    <source>
        <dbReference type="EMBL" id="TNN41913.1"/>
    </source>
</evidence>
<reference evidence="3 4" key="1">
    <citation type="submission" date="2019-03" db="EMBL/GenBank/DDBJ databases">
        <title>First draft genome of Liparis tanakae, snailfish: a comprehensive survey of snailfish specific genes.</title>
        <authorList>
            <person name="Kim W."/>
            <person name="Song I."/>
            <person name="Jeong J.-H."/>
            <person name="Kim D."/>
            <person name="Kim S."/>
            <person name="Ryu S."/>
            <person name="Song J.Y."/>
            <person name="Lee S.K."/>
        </authorList>
    </citation>
    <scope>NUCLEOTIDE SEQUENCE [LARGE SCALE GENOMIC DNA]</scope>
    <source>
        <tissue evidence="3">Muscle</tissue>
    </source>
</reference>
<gene>
    <name evidence="3" type="primary">Dfnb31_2</name>
    <name evidence="3" type="ORF">EYF80_047909</name>
</gene>
<dbReference type="Proteomes" id="UP000314294">
    <property type="component" value="Unassembled WGS sequence"/>
</dbReference>
<dbReference type="GO" id="GO:0032426">
    <property type="term" value="C:stereocilium tip"/>
    <property type="evidence" value="ECO:0007669"/>
    <property type="project" value="TreeGrafter"/>
</dbReference>
<name>A0A4Z2FMB3_9TELE</name>
<dbReference type="EMBL" id="SRLO01001073">
    <property type="protein sequence ID" value="TNN41913.1"/>
    <property type="molecule type" value="Genomic_DNA"/>
</dbReference>
<dbReference type="OrthoDB" id="10029564at2759"/>
<feature type="compositionally biased region" description="Basic and acidic residues" evidence="2">
    <location>
        <begin position="76"/>
        <end position="94"/>
    </location>
</feature>
<keyword evidence="1" id="KW-0677">Repeat</keyword>
<organism evidence="3 4">
    <name type="scientific">Liparis tanakae</name>
    <name type="common">Tanaka's snailfish</name>
    <dbReference type="NCBI Taxonomy" id="230148"/>
    <lineage>
        <taxon>Eukaryota</taxon>
        <taxon>Metazoa</taxon>
        <taxon>Chordata</taxon>
        <taxon>Craniata</taxon>
        <taxon>Vertebrata</taxon>
        <taxon>Euteleostomi</taxon>
        <taxon>Actinopterygii</taxon>
        <taxon>Neopterygii</taxon>
        <taxon>Teleostei</taxon>
        <taxon>Neoteleostei</taxon>
        <taxon>Acanthomorphata</taxon>
        <taxon>Eupercaria</taxon>
        <taxon>Perciformes</taxon>
        <taxon>Cottioidei</taxon>
        <taxon>Cottales</taxon>
        <taxon>Liparidae</taxon>
        <taxon>Liparis</taxon>
    </lineage>
</organism>
<accession>A0A4Z2FMB3</accession>
<proteinExistence type="predicted"/>
<comment type="caution">
    <text evidence="3">The sequence shown here is derived from an EMBL/GenBank/DDBJ whole genome shotgun (WGS) entry which is preliminary data.</text>
</comment>
<protein>
    <submittedName>
        <fullName evidence="3">Whirlin</fullName>
    </submittedName>
</protein>
<evidence type="ECO:0000313" key="4">
    <source>
        <dbReference type="Proteomes" id="UP000314294"/>
    </source>
</evidence>
<dbReference type="PANTHER" id="PTHR23116:SF37">
    <property type="entry name" value="WHIRLIN"/>
    <property type="match status" value="1"/>
</dbReference>
<feature type="compositionally biased region" description="Polar residues" evidence="2">
    <location>
        <begin position="205"/>
        <end position="216"/>
    </location>
</feature>
<sequence length="350" mass="37315">MFAPSGWDRRFVSAQPDDVQSPPSFKPPPPPGGVQRRPTRREQVNKCPSSESESSHSGLYFTAPASRGRGKAPGHAPREPPRERAVARKRDPPQRDPPVPPKRDQTMGAQLSAVSLLHHIGPFPRVRSPKAAAAPSPSPPPPPPLPAPPPPPPSLPLNSVSISKASLSSPGSKQQFVTVEVHRPNAEPDFNEVRPLPQARGGALSQLSDSGQTLSEDSGVDIAESGHISKDSSSPHSSRTRLPRDPLGGGGGNPSKPLSVKSRNRAVMTFRFRWNAAVKLNLLTRLTSIDTSYTLQANIQPGLLEPTSTLVRVAKSASTLGIAIEGGANTRQPLPRIVTIQVGFYNTHCG</sequence>